<dbReference type="InterPro" id="IPR011009">
    <property type="entry name" value="Kinase-like_dom_sf"/>
</dbReference>
<dbReference type="PROSITE" id="PS50011">
    <property type="entry name" value="PROTEIN_KINASE_DOM"/>
    <property type="match status" value="1"/>
</dbReference>
<evidence type="ECO:0000313" key="5">
    <source>
        <dbReference type="Proteomes" id="UP000078348"/>
    </source>
</evidence>
<organism evidence="4 5">
    <name type="scientific">Blastocystis sp. subtype 1 (strain ATCC 50177 / NandII)</name>
    <dbReference type="NCBI Taxonomy" id="478820"/>
    <lineage>
        <taxon>Eukaryota</taxon>
        <taxon>Sar</taxon>
        <taxon>Stramenopiles</taxon>
        <taxon>Bigyra</taxon>
        <taxon>Opalozoa</taxon>
        <taxon>Opalinata</taxon>
        <taxon>Blastocystidae</taxon>
        <taxon>Blastocystis</taxon>
    </lineage>
</organism>
<sequence length="981" mass="106386">MVEGRNPYEGCSYRECLKKKEEDQPPSLSTKHLPPELVSFVAKCLVKDVNQRASVSELLLHPFVADMVNRLRNGQPPIVPVDTGVVDTSKGTAMGVVDASKGEATKPVDASKGTAMGAVDASKGEATKPVDASTGTETKTADASMGEVRCAKDLEQLPSSITSLTILSCDDYKREQLSFAAFPKLETLRVCSKCFAYPSHVEISGLYDLTAIVVEEDCFAAADANAELVVKDCSRLQTLSIGNQAFSAFKHFSLSGLPLLETLTIGSHCFVAADFVIDSMDLLETVQLGEGSFEKAHHTAVAKCPMLKSITLGPNSLQGIESSTCTAMLKDLPCLASLTCKEGCFEKSHLTIENCPHLNKKKLSPGIKKASQKSWMQSVSSFFSKNKKWLFWGVAALVVLLIVLLILLLTLGKKDPSLAALQSCLKDLSVSKDMTSLVIPNDRCNELTLDSLSFSVFSKLKTLQIGSNCFQNVLHVSFDQMPALTDLAVDENSFSKRIGSLTVTNCPSLTELTLGDGSFASFSKLAITSTGLLHTLTIGSNAFSAVDELRLIGLSGLSRVEIGSESFALKEGSFHVSACSSIKLLTIGSNSFGRFTTFEVENDPALEVLHIGSLTNSSSFFSAALQLKDLQKLNSVLIGKDAFHDAPSVVFDNLPSLTAIQTGDSSLFNCTETTFSNLPLLDSILLGYDSLRFSDDAASSLTMTDLPKLTTINTELGEYKDSASFLHPRHLLLKNTPLVSSLVIPRAFLHLSDWSVLNAGGFETHPTIPLIERHATVCTKADYLALDPQTTHIVVPNNCSNEPDFTAFVMTPFPFLRELTIGNNCFKNIMDFIVTGLGGLRKITIGDGSFSQSQEDLQELGAYLRIKDCPALQEVKIGGWSFLYFLLFDVANVPSLEKLEMGPLDPMVDGADFYFADFELKNVPHLKTLILGTSSFHDAEKVTFENLPELTTIQLGWGAFSMMDCLETSYVIMKGGEEECC</sequence>
<keyword evidence="2" id="KW-0472">Membrane</keyword>
<dbReference type="SUPFAM" id="SSF52058">
    <property type="entry name" value="L domain-like"/>
    <property type="match status" value="2"/>
</dbReference>
<dbReference type="OrthoDB" id="1055097at2759"/>
<gene>
    <name evidence="4" type="ORF">AV274_5684</name>
</gene>
<protein>
    <recommendedName>
        <fullName evidence="3">Protein kinase domain-containing protein</fullName>
    </recommendedName>
</protein>
<feature type="region of interest" description="Disordered" evidence="1">
    <location>
        <begin position="122"/>
        <end position="141"/>
    </location>
</feature>
<evidence type="ECO:0000259" key="3">
    <source>
        <dbReference type="PROSITE" id="PS50011"/>
    </source>
</evidence>
<reference evidence="4 5" key="1">
    <citation type="submission" date="2016-05" db="EMBL/GenBank/DDBJ databases">
        <title>Nuclear genome of Blastocystis sp. subtype 1 NandII.</title>
        <authorList>
            <person name="Gentekaki E."/>
            <person name="Curtis B."/>
            <person name="Stairs C."/>
            <person name="Eme L."/>
            <person name="Herman E."/>
            <person name="Klimes V."/>
            <person name="Arias M.C."/>
            <person name="Elias M."/>
            <person name="Hilliou F."/>
            <person name="Klute M."/>
            <person name="Malik S.-B."/>
            <person name="Pightling A."/>
            <person name="Rachubinski R."/>
            <person name="Salas D."/>
            <person name="Schlacht A."/>
            <person name="Suga H."/>
            <person name="Archibald J."/>
            <person name="Ball S.G."/>
            <person name="Clark G."/>
            <person name="Dacks J."/>
            <person name="Van Der Giezen M."/>
            <person name="Tsaousis A."/>
            <person name="Roger A."/>
        </authorList>
    </citation>
    <scope>NUCLEOTIDE SEQUENCE [LARGE SCALE GENOMIC DNA]</scope>
    <source>
        <strain evidence="5">ATCC 50177 / NandII</strain>
    </source>
</reference>
<dbReference type="GO" id="GO:0005524">
    <property type="term" value="F:ATP binding"/>
    <property type="evidence" value="ECO:0007669"/>
    <property type="project" value="InterPro"/>
</dbReference>
<accession>A0A196S8K4</accession>
<dbReference type="EMBL" id="LXWW01000528">
    <property type="protein sequence ID" value="OAO12686.1"/>
    <property type="molecule type" value="Genomic_DNA"/>
</dbReference>
<evidence type="ECO:0000256" key="1">
    <source>
        <dbReference type="SAM" id="MobiDB-lite"/>
    </source>
</evidence>
<comment type="caution">
    <text evidence="4">The sequence shown here is derived from an EMBL/GenBank/DDBJ whole genome shotgun (WGS) entry which is preliminary data.</text>
</comment>
<dbReference type="InterPro" id="IPR000719">
    <property type="entry name" value="Prot_kinase_dom"/>
</dbReference>
<evidence type="ECO:0000313" key="4">
    <source>
        <dbReference type="EMBL" id="OAO12686.1"/>
    </source>
</evidence>
<dbReference type="GO" id="GO:0004672">
    <property type="term" value="F:protein kinase activity"/>
    <property type="evidence" value="ECO:0007669"/>
    <property type="project" value="InterPro"/>
</dbReference>
<dbReference type="InterPro" id="IPR032675">
    <property type="entry name" value="LRR_dom_sf"/>
</dbReference>
<keyword evidence="2" id="KW-1133">Transmembrane helix</keyword>
<dbReference type="STRING" id="478820.A0A196S8K4"/>
<keyword evidence="5" id="KW-1185">Reference proteome</keyword>
<feature type="domain" description="Protein kinase" evidence="3">
    <location>
        <begin position="1"/>
        <end position="64"/>
    </location>
</feature>
<keyword evidence="2" id="KW-0812">Transmembrane</keyword>
<dbReference type="PANTHER" id="PTHR45661:SF3">
    <property type="entry name" value="IG-LIKE DOMAIN-CONTAINING PROTEIN"/>
    <property type="match status" value="1"/>
</dbReference>
<dbReference type="SUPFAM" id="SSF56112">
    <property type="entry name" value="Protein kinase-like (PK-like)"/>
    <property type="match status" value="1"/>
</dbReference>
<evidence type="ECO:0000256" key="2">
    <source>
        <dbReference type="SAM" id="Phobius"/>
    </source>
</evidence>
<dbReference type="Proteomes" id="UP000078348">
    <property type="component" value="Unassembled WGS sequence"/>
</dbReference>
<dbReference type="InterPro" id="IPR053139">
    <property type="entry name" value="Surface_bspA-like"/>
</dbReference>
<name>A0A196S8K4_BLAHN</name>
<dbReference type="Gene3D" id="3.80.10.10">
    <property type="entry name" value="Ribonuclease Inhibitor"/>
    <property type="match status" value="2"/>
</dbReference>
<proteinExistence type="predicted"/>
<feature type="transmembrane region" description="Helical" evidence="2">
    <location>
        <begin position="389"/>
        <end position="411"/>
    </location>
</feature>
<dbReference type="PANTHER" id="PTHR45661">
    <property type="entry name" value="SURFACE ANTIGEN"/>
    <property type="match status" value="1"/>
</dbReference>
<dbReference type="AlphaFoldDB" id="A0A196S8K4"/>
<dbReference type="SUPFAM" id="SSF52047">
    <property type="entry name" value="RNI-like"/>
    <property type="match status" value="1"/>
</dbReference>
<dbReference type="Gene3D" id="1.10.510.10">
    <property type="entry name" value="Transferase(Phosphotransferase) domain 1"/>
    <property type="match status" value="1"/>
</dbReference>